<name>A0AAE1CRF1_9GAST</name>
<keyword evidence="3 8" id="KW-1133">Transmembrane helix</keyword>
<dbReference type="InterPro" id="IPR000276">
    <property type="entry name" value="GPCR_Rhodpsn"/>
</dbReference>
<proteinExistence type="predicted"/>
<evidence type="ECO:0000256" key="5">
    <source>
        <dbReference type="ARBA" id="ARBA00023136"/>
    </source>
</evidence>
<feature type="transmembrane region" description="Helical" evidence="8">
    <location>
        <begin position="294"/>
        <end position="315"/>
    </location>
</feature>
<evidence type="ECO:0000256" key="6">
    <source>
        <dbReference type="ARBA" id="ARBA00023170"/>
    </source>
</evidence>
<evidence type="ECO:0000256" key="3">
    <source>
        <dbReference type="ARBA" id="ARBA00022989"/>
    </source>
</evidence>
<keyword evidence="7" id="KW-0807">Transducer</keyword>
<dbReference type="EMBL" id="JAWDGP010007072">
    <property type="protein sequence ID" value="KAK3730597.1"/>
    <property type="molecule type" value="Genomic_DNA"/>
</dbReference>
<dbReference type="Gene3D" id="1.20.1070.10">
    <property type="entry name" value="Rhodopsin 7-helix transmembrane proteins"/>
    <property type="match status" value="1"/>
</dbReference>
<keyword evidence="6" id="KW-0675">Receptor</keyword>
<comment type="subcellular location">
    <subcellularLocation>
        <location evidence="1">Membrane</location>
        <topology evidence="1">Multi-pass membrane protein</topology>
    </subcellularLocation>
</comment>
<evidence type="ECO:0000256" key="2">
    <source>
        <dbReference type="ARBA" id="ARBA00022692"/>
    </source>
</evidence>
<feature type="transmembrane region" description="Helical" evidence="8">
    <location>
        <begin position="77"/>
        <end position="98"/>
    </location>
</feature>
<evidence type="ECO:0000313" key="10">
    <source>
        <dbReference type="EMBL" id="KAK3730597.1"/>
    </source>
</evidence>
<dbReference type="PROSITE" id="PS50262">
    <property type="entry name" value="G_PROTEIN_RECEP_F1_2"/>
    <property type="match status" value="1"/>
</dbReference>
<dbReference type="PRINTS" id="PR00237">
    <property type="entry name" value="GPCRRHODOPSN"/>
</dbReference>
<evidence type="ECO:0000259" key="9">
    <source>
        <dbReference type="PROSITE" id="PS50262"/>
    </source>
</evidence>
<dbReference type="GO" id="GO:0004930">
    <property type="term" value="F:G protein-coupled receptor activity"/>
    <property type="evidence" value="ECO:0007669"/>
    <property type="project" value="UniProtKB-KW"/>
</dbReference>
<dbReference type="PANTHER" id="PTHR24243:SF230">
    <property type="entry name" value="G-PROTEIN COUPLED RECEPTORS FAMILY 1 PROFILE DOMAIN-CONTAINING PROTEIN"/>
    <property type="match status" value="1"/>
</dbReference>
<dbReference type="AlphaFoldDB" id="A0AAE1CRF1"/>
<reference evidence="10" key="1">
    <citation type="journal article" date="2023" name="G3 (Bethesda)">
        <title>A reference genome for the long-term kleptoplast-retaining sea slug Elysia crispata morphotype clarki.</title>
        <authorList>
            <person name="Eastman K.E."/>
            <person name="Pendleton A.L."/>
            <person name="Shaikh M.A."/>
            <person name="Suttiyut T."/>
            <person name="Ogas R."/>
            <person name="Tomko P."/>
            <person name="Gavelis G."/>
            <person name="Widhalm J.R."/>
            <person name="Wisecaver J.H."/>
        </authorList>
    </citation>
    <scope>NUCLEOTIDE SEQUENCE</scope>
    <source>
        <strain evidence="10">ECLA1</strain>
    </source>
</reference>
<dbReference type="Pfam" id="PF00001">
    <property type="entry name" value="7tm_1"/>
    <property type="match status" value="1"/>
</dbReference>
<evidence type="ECO:0000313" key="11">
    <source>
        <dbReference type="Proteomes" id="UP001283361"/>
    </source>
</evidence>
<gene>
    <name evidence="10" type="ORF">RRG08_047392</name>
</gene>
<dbReference type="Proteomes" id="UP001283361">
    <property type="component" value="Unassembled WGS sequence"/>
</dbReference>
<evidence type="ECO:0000256" key="1">
    <source>
        <dbReference type="ARBA" id="ARBA00004141"/>
    </source>
</evidence>
<dbReference type="PANTHER" id="PTHR24243">
    <property type="entry name" value="G-PROTEIN COUPLED RECEPTOR"/>
    <property type="match status" value="1"/>
</dbReference>
<organism evidence="10 11">
    <name type="scientific">Elysia crispata</name>
    <name type="common">lettuce slug</name>
    <dbReference type="NCBI Taxonomy" id="231223"/>
    <lineage>
        <taxon>Eukaryota</taxon>
        <taxon>Metazoa</taxon>
        <taxon>Spiralia</taxon>
        <taxon>Lophotrochozoa</taxon>
        <taxon>Mollusca</taxon>
        <taxon>Gastropoda</taxon>
        <taxon>Heterobranchia</taxon>
        <taxon>Euthyneura</taxon>
        <taxon>Panpulmonata</taxon>
        <taxon>Sacoglossa</taxon>
        <taxon>Placobranchoidea</taxon>
        <taxon>Plakobranchidae</taxon>
        <taxon>Elysia</taxon>
    </lineage>
</organism>
<feature type="transmembrane region" description="Helical" evidence="8">
    <location>
        <begin position="118"/>
        <end position="140"/>
    </location>
</feature>
<feature type="transmembrane region" description="Helical" evidence="8">
    <location>
        <begin position="202"/>
        <end position="222"/>
    </location>
</feature>
<dbReference type="GO" id="GO:0005886">
    <property type="term" value="C:plasma membrane"/>
    <property type="evidence" value="ECO:0007669"/>
    <property type="project" value="TreeGrafter"/>
</dbReference>
<feature type="transmembrane region" description="Helical" evidence="8">
    <location>
        <begin position="36"/>
        <end position="65"/>
    </location>
</feature>
<dbReference type="InterPro" id="IPR017452">
    <property type="entry name" value="GPCR_Rhodpsn_7TM"/>
</dbReference>
<feature type="transmembrane region" description="Helical" evidence="8">
    <location>
        <begin position="254"/>
        <end position="274"/>
    </location>
</feature>
<dbReference type="SUPFAM" id="SSF81321">
    <property type="entry name" value="Family A G protein-coupled receptor-like"/>
    <property type="match status" value="1"/>
</dbReference>
<feature type="domain" description="G-protein coupled receptors family 1 profile" evidence="9">
    <location>
        <begin position="56"/>
        <end position="314"/>
    </location>
</feature>
<evidence type="ECO:0000256" key="4">
    <source>
        <dbReference type="ARBA" id="ARBA00023040"/>
    </source>
</evidence>
<evidence type="ECO:0000256" key="8">
    <source>
        <dbReference type="SAM" id="Phobius"/>
    </source>
</evidence>
<keyword evidence="11" id="KW-1185">Reference proteome</keyword>
<comment type="caution">
    <text evidence="10">The sequence shown here is derived from an EMBL/GenBank/DDBJ whole genome shotgun (WGS) entry which is preliminary data.</text>
</comment>
<accession>A0AAE1CRF1</accession>
<keyword evidence="5 8" id="KW-0472">Membrane</keyword>
<feature type="transmembrane region" description="Helical" evidence="8">
    <location>
        <begin position="161"/>
        <end position="182"/>
    </location>
</feature>
<sequence>MTTETPRMIAVLTSLTNSSKIELPISPIVSDFVSKIIGYVITFFLAMLAGTLGIFTNTANIYVYLQIGLSGPTNISFFALSIFDLLVSVGAVLTQLTYNLPLSAMKLPSGALVSEVGMGSLFILYPCMGCSAWITAILSIERCLCISTPLKVKEIVTSRRTLLLISAMVVYQSVFIVLLYVYPGPPYNVLVLRRALYFSCSFSFPSLICFFVVLVSTTVLVVRLKQNVEWRNEAAKQSNPKTNDSKELKAARSVVAICTIFIVCSAPNVFLFLTSLLYNNFTTYDPVLGSLKRVLYALSNMLQVLSSAVNIVIFYKMGTKYREVFNSLFCQKRVKKG</sequence>
<evidence type="ECO:0000256" key="7">
    <source>
        <dbReference type="ARBA" id="ARBA00023224"/>
    </source>
</evidence>
<protein>
    <recommendedName>
        <fullName evidence="9">G-protein coupled receptors family 1 profile domain-containing protein</fullName>
    </recommendedName>
</protein>
<keyword evidence="2 8" id="KW-0812">Transmembrane</keyword>
<keyword evidence="4" id="KW-0297">G-protein coupled receptor</keyword>